<feature type="transmembrane region" description="Helical" evidence="1">
    <location>
        <begin position="33"/>
        <end position="62"/>
    </location>
</feature>
<feature type="transmembrane region" description="Helical" evidence="1">
    <location>
        <begin position="122"/>
        <end position="143"/>
    </location>
</feature>
<protein>
    <submittedName>
        <fullName evidence="3">Undecaprenyl-diphosphatase</fullName>
        <ecNumber evidence="3">3.6.1.27</ecNumber>
    </submittedName>
</protein>
<dbReference type="RefSeq" id="WP_170032934.1">
    <property type="nucleotide sequence ID" value="NZ_JABDTL010000001.1"/>
</dbReference>
<dbReference type="SUPFAM" id="SSF48317">
    <property type="entry name" value="Acid phosphatase/Vanadium-dependent haloperoxidase"/>
    <property type="match status" value="1"/>
</dbReference>
<feature type="transmembrane region" description="Helical" evidence="1">
    <location>
        <begin position="96"/>
        <end position="115"/>
    </location>
</feature>
<dbReference type="Pfam" id="PF01569">
    <property type="entry name" value="PAP2"/>
    <property type="match status" value="1"/>
</dbReference>
<feature type="transmembrane region" description="Helical" evidence="1">
    <location>
        <begin position="194"/>
        <end position="215"/>
    </location>
</feature>
<dbReference type="Gene3D" id="1.20.144.10">
    <property type="entry name" value="Phosphatidic acid phosphatase type 2/haloperoxidase"/>
    <property type="match status" value="2"/>
</dbReference>
<reference evidence="3 4" key="1">
    <citation type="submission" date="2020-08" db="EMBL/GenBank/DDBJ databases">
        <title>Genomic Encyclopedia of Type Strains, Phase IV (KMG-IV): sequencing the most valuable type-strain genomes for metagenomic binning, comparative biology and taxonomic classification.</title>
        <authorList>
            <person name="Goeker M."/>
        </authorList>
    </citation>
    <scope>NUCLEOTIDE SEQUENCE [LARGE SCALE GENOMIC DNA]</scope>
    <source>
        <strain evidence="3 4">DSM 29007</strain>
    </source>
</reference>
<dbReference type="EMBL" id="JACHIA010000023">
    <property type="protein sequence ID" value="MBB6073301.1"/>
    <property type="molecule type" value="Genomic_DNA"/>
</dbReference>
<feature type="domain" description="Phosphatidic acid phosphatase type 2/haloperoxidase" evidence="2">
    <location>
        <begin position="122"/>
        <end position="236"/>
    </location>
</feature>
<keyword evidence="1" id="KW-0472">Membrane</keyword>
<feature type="transmembrane region" description="Helical" evidence="1">
    <location>
        <begin position="221"/>
        <end position="239"/>
    </location>
</feature>
<dbReference type="InterPro" id="IPR036938">
    <property type="entry name" value="PAP2/HPO_sf"/>
</dbReference>
<dbReference type="PANTHER" id="PTHR14969">
    <property type="entry name" value="SPHINGOSINE-1-PHOSPHATE PHOSPHOHYDROLASE"/>
    <property type="match status" value="1"/>
</dbReference>
<comment type="caution">
    <text evidence="3">The sequence shown here is derived from an EMBL/GenBank/DDBJ whole genome shotgun (WGS) entry which is preliminary data.</text>
</comment>
<dbReference type="InterPro" id="IPR000326">
    <property type="entry name" value="PAP2/HPO"/>
</dbReference>
<dbReference type="CDD" id="cd03392">
    <property type="entry name" value="PAP2_like_2"/>
    <property type="match status" value="1"/>
</dbReference>
<keyword evidence="3" id="KW-0378">Hydrolase</keyword>
<proteinExistence type="predicted"/>
<evidence type="ECO:0000256" key="1">
    <source>
        <dbReference type="SAM" id="Phobius"/>
    </source>
</evidence>
<evidence type="ECO:0000313" key="3">
    <source>
        <dbReference type="EMBL" id="MBB6073301.1"/>
    </source>
</evidence>
<evidence type="ECO:0000313" key="4">
    <source>
        <dbReference type="Proteomes" id="UP000582837"/>
    </source>
</evidence>
<gene>
    <name evidence="3" type="ORF">HNQ61_004968</name>
</gene>
<dbReference type="PANTHER" id="PTHR14969:SF13">
    <property type="entry name" value="AT30094P"/>
    <property type="match status" value="1"/>
</dbReference>
<dbReference type="GO" id="GO:0050380">
    <property type="term" value="F:undecaprenyl-diphosphatase activity"/>
    <property type="evidence" value="ECO:0007669"/>
    <property type="project" value="UniProtKB-EC"/>
</dbReference>
<feature type="transmembrane region" description="Helical" evidence="1">
    <location>
        <begin position="163"/>
        <end position="182"/>
    </location>
</feature>
<sequence length="268" mass="29161">MERRTEPRGGPARTGRNVLFALLRWIGGHVQGFYAAVGAFLIIGLVIVLVGSITFAALAGWVMAGETQHIDDAILRWMGAHGSESLNFAALEVTALGARLVVWMVVLVASAFLWISRHRWSAALLWISMLGSGLVNMTLKSAFNRPRPDVFEWRTPHAGTASFPSGHAMTSMVVYGTLGFLIGRLMPTRTLRWLTWLVAGLVIAMVSLSRLYLGVHYPSDVLGGLMTGTAWAVTCGLGVEAVRYFRYRRPQVAAEEADLNGAPRKPAG</sequence>
<dbReference type="Proteomes" id="UP000582837">
    <property type="component" value="Unassembled WGS sequence"/>
</dbReference>
<keyword evidence="1" id="KW-0812">Transmembrane</keyword>
<accession>A0A841H589</accession>
<organism evidence="3 4">
    <name type="scientific">Longimicrobium terrae</name>
    <dbReference type="NCBI Taxonomy" id="1639882"/>
    <lineage>
        <taxon>Bacteria</taxon>
        <taxon>Pseudomonadati</taxon>
        <taxon>Gemmatimonadota</taxon>
        <taxon>Longimicrobiia</taxon>
        <taxon>Longimicrobiales</taxon>
        <taxon>Longimicrobiaceae</taxon>
        <taxon>Longimicrobium</taxon>
    </lineage>
</organism>
<keyword evidence="4" id="KW-1185">Reference proteome</keyword>
<dbReference type="SMART" id="SM00014">
    <property type="entry name" value="acidPPc"/>
    <property type="match status" value="1"/>
</dbReference>
<dbReference type="AlphaFoldDB" id="A0A841H589"/>
<evidence type="ECO:0000259" key="2">
    <source>
        <dbReference type="SMART" id="SM00014"/>
    </source>
</evidence>
<keyword evidence="1" id="KW-1133">Transmembrane helix</keyword>
<dbReference type="EC" id="3.6.1.27" evidence="3"/>
<name>A0A841H589_9BACT</name>